<dbReference type="InterPro" id="IPR002867">
    <property type="entry name" value="IBR_dom"/>
</dbReference>
<dbReference type="Gene3D" id="1.20.120.1750">
    <property type="match status" value="1"/>
</dbReference>
<evidence type="ECO:0000256" key="2">
    <source>
        <dbReference type="ARBA" id="ARBA00012251"/>
    </source>
</evidence>
<feature type="compositionally biased region" description="Acidic residues" evidence="10">
    <location>
        <begin position="10"/>
        <end position="34"/>
    </location>
</feature>
<dbReference type="FunFam" id="1.20.120.1750:FF:000007">
    <property type="entry name" value="RBR-type E3 ubiquitin transferase"/>
    <property type="match status" value="1"/>
</dbReference>
<keyword evidence="4" id="KW-0479">Metal-binding</keyword>
<dbReference type="Pfam" id="PF22191">
    <property type="entry name" value="IBR_1"/>
    <property type="match status" value="1"/>
</dbReference>
<dbReference type="GO" id="GO:0008270">
    <property type="term" value="F:zinc ion binding"/>
    <property type="evidence" value="ECO:0007669"/>
    <property type="project" value="UniProtKB-KW"/>
</dbReference>
<feature type="region of interest" description="Disordered" evidence="10">
    <location>
        <begin position="1"/>
        <end position="55"/>
    </location>
</feature>
<evidence type="ECO:0000256" key="6">
    <source>
        <dbReference type="ARBA" id="ARBA00022771"/>
    </source>
</evidence>
<dbReference type="FunFam" id="3.30.40.10:FF:000019">
    <property type="entry name" value="RBR-type E3 ubiquitin transferase"/>
    <property type="match status" value="1"/>
</dbReference>
<evidence type="ECO:0000256" key="1">
    <source>
        <dbReference type="ARBA" id="ARBA00001798"/>
    </source>
</evidence>
<reference evidence="13 14" key="1">
    <citation type="journal article" date="2018" name="Mol. Biol. Evol.">
        <title>Broad Genomic Sampling Reveals a Smut Pathogenic Ancestry of the Fungal Clade Ustilaginomycotina.</title>
        <authorList>
            <person name="Kijpornyongpan T."/>
            <person name="Mondo S.J."/>
            <person name="Barry K."/>
            <person name="Sandor L."/>
            <person name="Lee J."/>
            <person name="Lipzen A."/>
            <person name="Pangilinan J."/>
            <person name="LaButti K."/>
            <person name="Hainaut M."/>
            <person name="Henrissat B."/>
            <person name="Grigoriev I.V."/>
            <person name="Spatafora J.W."/>
            <person name="Aime M.C."/>
        </authorList>
    </citation>
    <scope>NUCLEOTIDE SEQUENCE [LARGE SCALE GENOMIC DNA]</scope>
    <source>
        <strain evidence="13 14">MCA 4198</strain>
    </source>
</reference>
<dbReference type="InterPro" id="IPR048962">
    <property type="entry name" value="ARIH1-like_UBL"/>
</dbReference>
<dbReference type="InterPro" id="IPR001841">
    <property type="entry name" value="Znf_RING"/>
</dbReference>
<evidence type="ECO:0000256" key="4">
    <source>
        <dbReference type="ARBA" id="ARBA00022723"/>
    </source>
</evidence>
<sequence length="572" mass="65630">MSSSQRSAEDTMDEDDIGLSDYEDYEDYDDEEMDVSGSSSAASVDEEGALEALASSDAALDDAGFNENDDAGFSQDLVKSAKKPYEVEYKVLNVESIVKEQKKEVDQVAGMFVIKDTDAAILLRHFGWNKEKLIEKYMDVPEKVNVEAGVHEDQARPKLLELEDFTCDICFQSAEDFKPKAGQSKPTIETLALACSHRFCTDCYRQYLEQKIKLEGESRRIQCMEEKCNLVVDEKTVGLLVADDIRERYKTLLNRTYVDDAPSLRWCPAPNCEYAVECHVAGAASGASGSRGTAKRRKRDVPSERIVPTVKCLCGYSFCFACTYEGHAPAVCDVVKLWVRKCEDDSETANWIQANTKECPKCSSTIEKNGGCNHMTCRKCRYEWCWICAGPWSEHGNSWYNCNRFDEKSGTDARDAQAKSRMSLERYLHYFNRFANHEQSARLDRDLYSRTEKKMEEMQLTSDLTWIEVQFLKKAVDTVTECRMTLKWTYAMAYYLARDNMTELFEDNQRDLERAVEDLSEQLEKPIERETIPKLRQKVTDLTVYVQRRREIMLSDTAEGFNEGRWAWNTSF</sequence>
<dbReference type="SMART" id="SM00647">
    <property type="entry name" value="IBR"/>
    <property type="match status" value="2"/>
</dbReference>
<protein>
    <recommendedName>
        <fullName evidence="2">RBR-type E3 ubiquitin transferase</fullName>
        <ecNumber evidence="2">2.3.2.31</ecNumber>
    </recommendedName>
</protein>
<dbReference type="Pfam" id="PF01485">
    <property type="entry name" value="IBR"/>
    <property type="match status" value="1"/>
</dbReference>
<feature type="domain" description="RING-type" evidence="11">
    <location>
        <begin position="167"/>
        <end position="227"/>
    </location>
</feature>
<evidence type="ECO:0000256" key="10">
    <source>
        <dbReference type="SAM" id="MobiDB-lite"/>
    </source>
</evidence>
<dbReference type="GO" id="GO:0061630">
    <property type="term" value="F:ubiquitin protein ligase activity"/>
    <property type="evidence" value="ECO:0007669"/>
    <property type="project" value="UniProtKB-EC"/>
</dbReference>
<dbReference type="FunCoup" id="A0A316YP05">
    <property type="interactions" value="417"/>
</dbReference>
<dbReference type="GeneID" id="37047535"/>
<dbReference type="EC" id="2.3.2.31" evidence="2"/>
<evidence type="ECO:0000313" key="14">
    <source>
        <dbReference type="Proteomes" id="UP000245768"/>
    </source>
</evidence>
<dbReference type="Proteomes" id="UP000245768">
    <property type="component" value="Unassembled WGS sequence"/>
</dbReference>
<dbReference type="STRING" id="215250.A0A316YP05"/>
<dbReference type="EMBL" id="KZ819635">
    <property type="protein sequence ID" value="PWN91270.1"/>
    <property type="molecule type" value="Genomic_DNA"/>
</dbReference>
<evidence type="ECO:0000256" key="9">
    <source>
        <dbReference type="PROSITE-ProRule" id="PRU00175"/>
    </source>
</evidence>
<dbReference type="PROSITE" id="PS00518">
    <property type="entry name" value="ZF_RING_1"/>
    <property type="match status" value="1"/>
</dbReference>
<evidence type="ECO:0000256" key="5">
    <source>
        <dbReference type="ARBA" id="ARBA00022737"/>
    </source>
</evidence>
<accession>A0A316YP05</accession>
<evidence type="ECO:0000259" key="11">
    <source>
        <dbReference type="PROSITE" id="PS50089"/>
    </source>
</evidence>
<dbReference type="InterPro" id="IPR045840">
    <property type="entry name" value="Ariadne"/>
</dbReference>
<dbReference type="PANTHER" id="PTHR11685">
    <property type="entry name" value="RBR FAMILY RING FINGER AND IBR DOMAIN-CONTAINING"/>
    <property type="match status" value="1"/>
</dbReference>
<feature type="domain" description="RING-type" evidence="12">
    <location>
        <begin position="163"/>
        <end position="406"/>
    </location>
</feature>
<dbReference type="OrthoDB" id="10009520at2759"/>
<dbReference type="Pfam" id="PF19422">
    <property type="entry name" value="Ariadne"/>
    <property type="match status" value="1"/>
</dbReference>
<dbReference type="InterPro" id="IPR017907">
    <property type="entry name" value="Znf_RING_CS"/>
</dbReference>
<dbReference type="SUPFAM" id="SSF57850">
    <property type="entry name" value="RING/U-box"/>
    <property type="match status" value="2"/>
</dbReference>
<dbReference type="InterPro" id="IPR013083">
    <property type="entry name" value="Znf_RING/FYVE/PHD"/>
</dbReference>
<keyword evidence="14" id="KW-1185">Reference proteome</keyword>
<dbReference type="AlphaFoldDB" id="A0A316YP05"/>
<dbReference type="InterPro" id="IPR044066">
    <property type="entry name" value="TRIAD_supradom"/>
</dbReference>
<dbReference type="Pfam" id="PF21235">
    <property type="entry name" value="UBA_ARI1"/>
    <property type="match status" value="1"/>
</dbReference>
<dbReference type="RefSeq" id="XP_025378468.1">
    <property type="nucleotide sequence ID" value="XM_025525619.1"/>
</dbReference>
<organism evidence="13 14">
    <name type="scientific">Acaromyces ingoldii</name>
    <dbReference type="NCBI Taxonomy" id="215250"/>
    <lineage>
        <taxon>Eukaryota</taxon>
        <taxon>Fungi</taxon>
        <taxon>Dikarya</taxon>
        <taxon>Basidiomycota</taxon>
        <taxon>Ustilaginomycotina</taxon>
        <taxon>Exobasidiomycetes</taxon>
        <taxon>Exobasidiales</taxon>
        <taxon>Cryptobasidiaceae</taxon>
        <taxon>Acaromyces</taxon>
    </lineage>
</organism>
<proteinExistence type="predicted"/>
<comment type="catalytic activity">
    <reaction evidence="1">
        <text>[E2 ubiquitin-conjugating enzyme]-S-ubiquitinyl-L-cysteine + [acceptor protein]-L-lysine = [E2 ubiquitin-conjugating enzyme]-L-cysteine + [acceptor protein]-N(6)-ubiquitinyl-L-lysine.</text>
        <dbReference type="EC" id="2.3.2.31"/>
    </reaction>
</comment>
<name>A0A316YP05_9BASI</name>
<keyword evidence="7" id="KW-0833">Ubl conjugation pathway</keyword>
<evidence type="ECO:0000256" key="7">
    <source>
        <dbReference type="ARBA" id="ARBA00022786"/>
    </source>
</evidence>
<evidence type="ECO:0000259" key="12">
    <source>
        <dbReference type="PROSITE" id="PS51873"/>
    </source>
</evidence>
<dbReference type="PROSITE" id="PS51873">
    <property type="entry name" value="TRIAD"/>
    <property type="match status" value="1"/>
</dbReference>
<dbReference type="InParanoid" id="A0A316YP05"/>
<dbReference type="InterPro" id="IPR031127">
    <property type="entry name" value="E3_UB_ligase_RBR"/>
</dbReference>
<keyword evidence="8" id="KW-0862">Zinc</keyword>
<dbReference type="GO" id="GO:0016567">
    <property type="term" value="P:protein ubiquitination"/>
    <property type="evidence" value="ECO:0007669"/>
    <property type="project" value="InterPro"/>
</dbReference>
<dbReference type="CDD" id="cd20346">
    <property type="entry name" value="BRcat_RBR_ANKIB1"/>
    <property type="match status" value="1"/>
</dbReference>
<gene>
    <name evidence="13" type="ORF">FA10DRAFT_63577</name>
</gene>
<keyword evidence="6 9" id="KW-0863">Zinc-finger</keyword>
<dbReference type="CDD" id="cd16625">
    <property type="entry name" value="RING-HC_RBR_HEL2-like"/>
    <property type="match status" value="1"/>
</dbReference>
<dbReference type="CDD" id="cd20356">
    <property type="entry name" value="Rcat_RBR_HHARI-like"/>
    <property type="match status" value="1"/>
</dbReference>
<dbReference type="Gene3D" id="3.30.40.10">
    <property type="entry name" value="Zinc/RING finger domain, C3HC4 (zinc finger)"/>
    <property type="match status" value="1"/>
</dbReference>
<evidence type="ECO:0000313" key="13">
    <source>
        <dbReference type="EMBL" id="PWN91270.1"/>
    </source>
</evidence>
<keyword evidence="5" id="KW-0677">Repeat</keyword>
<evidence type="ECO:0000256" key="3">
    <source>
        <dbReference type="ARBA" id="ARBA00022679"/>
    </source>
</evidence>
<dbReference type="PROSITE" id="PS50089">
    <property type="entry name" value="ZF_RING_2"/>
    <property type="match status" value="1"/>
</dbReference>
<keyword evidence="3" id="KW-0808">Transferase</keyword>
<evidence type="ECO:0000256" key="8">
    <source>
        <dbReference type="ARBA" id="ARBA00022833"/>
    </source>
</evidence>